<evidence type="ECO:0000256" key="1">
    <source>
        <dbReference type="ARBA" id="ARBA00022741"/>
    </source>
</evidence>
<dbReference type="GO" id="GO:0005525">
    <property type="term" value="F:GTP binding"/>
    <property type="evidence" value="ECO:0007669"/>
    <property type="project" value="UniProtKB-KW"/>
</dbReference>
<organism evidence="6 7">
    <name type="scientific">Hermetia illucens</name>
    <name type="common">Black soldier fly</name>
    <dbReference type="NCBI Taxonomy" id="343691"/>
    <lineage>
        <taxon>Eukaryota</taxon>
        <taxon>Metazoa</taxon>
        <taxon>Ecdysozoa</taxon>
        <taxon>Arthropoda</taxon>
        <taxon>Hexapoda</taxon>
        <taxon>Insecta</taxon>
        <taxon>Pterygota</taxon>
        <taxon>Neoptera</taxon>
        <taxon>Endopterygota</taxon>
        <taxon>Diptera</taxon>
        <taxon>Brachycera</taxon>
        <taxon>Stratiomyomorpha</taxon>
        <taxon>Stratiomyidae</taxon>
        <taxon>Hermetiinae</taxon>
        <taxon>Hermetia</taxon>
    </lineage>
</organism>
<dbReference type="SUPFAM" id="SSF52540">
    <property type="entry name" value="P-loop containing nucleoside triphosphate hydrolases"/>
    <property type="match status" value="1"/>
</dbReference>
<feature type="region of interest" description="Disordered" evidence="5">
    <location>
        <begin position="209"/>
        <end position="278"/>
    </location>
</feature>
<dbReference type="InParanoid" id="A0A7R8Z2Y1"/>
<dbReference type="PANTHER" id="PTHR46090">
    <property type="entry name" value="ADP-RIBOSYLATION FACTOR-LIKE PROTEIN 13B"/>
    <property type="match status" value="1"/>
</dbReference>
<keyword evidence="4" id="KW-0479">Metal-binding</keyword>
<evidence type="ECO:0000256" key="5">
    <source>
        <dbReference type="SAM" id="MobiDB-lite"/>
    </source>
</evidence>
<evidence type="ECO:0008006" key="8">
    <source>
        <dbReference type="Google" id="ProtNLM"/>
    </source>
</evidence>
<feature type="binding site" evidence="3">
    <location>
        <begin position="113"/>
        <end position="116"/>
    </location>
    <ligand>
        <name>GTP</name>
        <dbReference type="ChEBI" id="CHEBI:37565"/>
    </ligand>
</feature>
<evidence type="ECO:0000313" key="6">
    <source>
        <dbReference type="EMBL" id="CAD7093966.1"/>
    </source>
</evidence>
<keyword evidence="1 3" id="KW-0547">Nucleotide-binding</keyword>
<dbReference type="InterPro" id="IPR006689">
    <property type="entry name" value="Small_GTPase_ARF/SAR"/>
</dbReference>
<dbReference type="PANTHER" id="PTHR46090:SF2">
    <property type="entry name" value="ADP-RIBOSYLATION FACTOR-LIKE PROTEIN 13B"/>
    <property type="match status" value="1"/>
</dbReference>
<dbReference type="AlphaFoldDB" id="A0A7R8Z2Y1"/>
<evidence type="ECO:0000256" key="2">
    <source>
        <dbReference type="ARBA" id="ARBA00023134"/>
    </source>
</evidence>
<feature type="compositionally biased region" description="Polar residues" evidence="5">
    <location>
        <begin position="216"/>
        <end position="232"/>
    </location>
</feature>
<dbReference type="GO" id="GO:0046872">
    <property type="term" value="F:metal ion binding"/>
    <property type="evidence" value="ECO:0007669"/>
    <property type="project" value="UniProtKB-KW"/>
</dbReference>
<gene>
    <name evidence="6" type="ORF">HERILL_LOCUS16214</name>
</gene>
<dbReference type="OrthoDB" id="14717at2759"/>
<dbReference type="GO" id="GO:0097730">
    <property type="term" value="C:non-motile cilium"/>
    <property type="evidence" value="ECO:0007669"/>
    <property type="project" value="TreeGrafter"/>
</dbReference>
<dbReference type="InterPro" id="IPR051995">
    <property type="entry name" value="Ciliary_GTPase"/>
</dbReference>
<dbReference type="SMART" id="SM00178">
    <property type="entry name" value="SAR"/>
    <property type="match status" value="1"/>
</dbReference>
<name>A0A7R8Z2Y1_HERIL</name>
<keyword evidence="7" id="KW-1185">Reference proteome</keyword>
<evidence type="ECO:0000256" key="3">
    <source>
        <dbReference type="PIRSR" id="PIRSR606689-1"/>
    </source>
</evidence>
<dbReference type="PROSITE" id="PS51417">
    <property type="entry name" value="ARF"/>
    <property type="match status" value="1"/>
</dbReference>
<dbReference type="Pfam" id="PF00025">
    <property type="entry name" value="Arf"/>
    <property type="match status" value="1"/>
</dbReference>
<dbReference type="Proteomes" id="UP000594454">
    <property type="component" value="Chromosome 7"/>
</dbReference>
<sequence length="278" mass="31690">MLENINILVLGLNGSGKTEICHVLSDKKRTDMFPTNGLRLFARKIENFAVTFTEIGGNEGIRNIWHHYYPKAHAIIYVVDLADEVAINESYDVLSNVIKHRFIQGKSILVLANKTDLCEHPDILDFYERFPLETLANFYQSHILLQCCGHNDYTELYSGIDWLRHRIEIDLQHLKNRISFDIESGKNQNDSRSRIRRLTSMSQVRGFLRRPRSAPSVATSSARAKQGTGSFSRSRRLIRKNRVHSADQGPNIAQQEVNGVKVEGNTIPENVSGEAMQR</sequence>
<dbReference type="Gene3D" id="3.40.50.300">
    <property type="entry name" value="P-loop containing nucleotide triphosphate hydrolases"/>
    <property type="match status" value="1"/>
</dbReference>
<evidence type="ECO:0000313" key="7">
    <source>
        <dbReference type="Proteomes" id="UP000594454"/>
    </source>
</evidence>
<keyword evidence="4" id="KW-0460">Magnesium</keyword>
<dbReference type="InterPro" id="IPR027417">
    <property type="entry name" value="P-loop_NTPase"/>
</dbReference>
<accession>A0A7R8Z2Y1</accession>
<dbReference type="GO" id="GO:0060170">
    <property type="term" value="C:ciliary membrane"/>
    <property type="evidence" value="ECO:0007669"/>
    <property type="project" value="TreeGrafter"/>
</dbReference>
<protein>
    <recommendedName>
        <fullName evidence="8">ADP-ribosylation factor-like protein 13B</fullName>
    </recommendedName>
</protein>
<keyword evidence="2 3" id="KW-0342">GTP-binding</keyword>
<proteinExistence type="predicted"/>
<dbReference type="GO" id="GO:0097500">
    <property type="term" value="P:receptor localization to non-motile cilium"/>
    <property type="evidence" value="ECO:0007669"/>
    <property type="project" value="TreeGrafter"/>
</dbReference>
<feature type="binding site" evidence="3">
    <location>
        <position position="57"/>
    </location>
    <ligand>
        <name>GTP</name>
        <dbReference type="ChEBI" id="CHEBI:37565"/>
    </ligand>
</feature>
<evidence type="ECO:0000256" key="4">
    <source>
        <dbReference type="PIRSR" id="PIRSR606689-2"/>
    </source>
</evidence>
<reference evidence="6 7" key="1">
    <citation type="submission" date="2020-11" db="EMBL/GenBank/DDBJ databases">
        <authorList>
            <person name="Wallbank WR R."/>
            <person name="Pardo Diaz C."/>
            <person name="Kozak K."/>
            <person name="Martin S."/>
            <person name="Jiggins C."/>
            <person name="Moest M."/>
            <person name="Warren A I."/>
            <person name="Generalovic N T."/>
            <person name="Byers J.R.P. K."/>
            <person name="Montejo-Kovacevich G."/>
            <person name="Yen C E."/>
        </authorList>
    </citation>
    <scope>NUCLEOTIDE SEQUENCE [LARGE SCALE GENOMIC DNA]</scope>
</reference>
<feature type="binding site" evidence="4">
    <location>
        <position position="35"/>
    </location>
    <ligand>
        <name>Mg(2+)</name>
        <dbReference type="ChEBI" id="CHEBI:18420"/>
    </ligand>
</feature>
<feature type="binding site" evidence="4">
    <location>
        <position position="18"/>
    </location>
    <ligand>
        <name>Mg(2+)</name>
        <dbReference type="ChEBI" id="CHEBI:18420"/>
    </ligand>
</feature>
<feature type="binding site" evidence="3">
    <location>
        <begin position="11"/>
        <end position="18"/>
    </location>
    <ligand>
        <name>GTP</name>
        <dbReference type="ChEBI" id="CHEBI:37565"/>
    </ligand>
</feature>
<dbReference type="SMART" id="SM00177">
    <property type="entry name" value="ARF"/>
    <property type="match status" value="1"/>
</dbReference>
<dbReference type="GO" id="GO:1905515">
    <property type="term" value="P:non-motile cilium assembly"/>
    <property type="evidence" value="ECO:0007669"/>
    <property type="project" value="TreeGrafter"/>
</dbReference>
<dbReference type="EMBL" id="LR899015">
    <property type="protein sequence ID" value="CAD7093966.1"/>
    <property type="molecule type" value="Genomic_DNA"/>
</dbReference>
<dbReference type="GO" id="GO:0003924">
    <property type="term" value="F:GTPase activity"/>
    <property type="evidence" value="ECO:0007669"/>
    <property type="project" value="InterPro"/>
</dbReference>
<feature type="compositionally biased region" description="Basic residues" evidence="5">
    <location>
        <begin position="233"/>
        <end position="243"/>
    </location>
</feature>
<dbReference type="PRINTS" id="PR00328">
    <property type="entry name" value="SAR1GTPBP"/>
</dbReference>